<dbReference type="EMBL" id="WPOM01000013">
    <property type="protein sequence ID" value="MVN33174.1"/>
    <property type="molecule type" value="Genomic_DNA"/>
</dbReference>
<gene>
    <name evidence="4" type="ORF">C1853_10110</name>
    <name evidence="3" type="ORF">C1871_12845</name>
    <name evidence="2" type="ORF">GO726_08330</name>
</gene>
<feature type="transmembrane region" description="Helical" evidence="1">
    <location>
        <begin position="402"/>
        <end position="421"/>
    </location>
</feature>
<dbReference type="Proteomes" id="UP000436429">
    <property type="component" value="Unassembled WGS sequence"/>
</dbReference>
<reference evidence="5 6" key="1">
    <citation type="journal article" date="2018" name="Elife">
        <title>Discovery and characterization of a prevalent human gut bacterial enzyme sufficient for the inactivation of a family of plant toxins.</title>
        <authorList>
            <person name="Koppel N."/>
            <person name="Bisanz J.E."/>
            <person name="Pandelia M.E."/>
            <person name="Turnbaugh P.J."/>
            <person name="Balskus E.P."/>
        </authorList>
    </citation>
    <scope>NUCLEOTIDE SEQUENCE [LARGE SCALE GENOMIC DNA]</scope>
    <source>
        <strain evidence="4 6">16A</strain>
        <strain evidence="3 5">FAA1-1-60AUCSF</strain>
    </source>
</reference>
<keyword evidence="1" id="KW-0812">Transmembrane</keyword>
<dbReference type="RefSeq" id="WP_035585779.1">
    <property type="nucleotide sequence ID" value="NZ_BQNE01000002.1"/>
</dbReference>
<keyword evidence="1" id="KW-0472">Membrane</keyword>
<accession>A0A369NH04</accession>
<dbReference type="EMBL" id="PPUQ01000013">
    <property type="protein sequence ID" value="RDC37312.1"/>
    <property type="molecule type" value="Genomic_DNA"/>
</dbReference>
<dbReference type="GeneID" id="69511767"/>
<sequence>MRIDSLAEDRICARAGVGIPSTGTGSHVLKASGKDRDLAICSKIIFFILIATVGIDFLNGLTSIDILGQLIRVAFFILLLYVELRIDKKGFFVILAALLYCVFVMLASFMADGTIGLSSLTYEIGVIVKLLLFFSIFRVVTKLNECGYIPVSFIDSVFKVSAIYVPILYLGTSILGIGVSSYSGGQGFKSVFLSLNSINIAMLLLYAFCLEKCFAERKAAWAPVALLNAVSLFMLGTKSSIVFVLVLFLFYLIAPKRNRTRNFILGLLISAVFYFLFLQVDYLQALLASVSERQAYLFENRNFIDYLTSGRTWMLGHAITLLSSDMADPLGVFQLLFGNGYYCFHNVLSEISGYLSTSIVRPIEFDWADLFVSYGFIMTFFVYGFLLTWLMKIVQSSKRSQAGFYLIAFGVLFVFSCLGGHVMFESISSTFLGLVLAGGVLSIRDNSKARQKIAGAPSCRVEAKAN</sequence>
<evidence type="ECO:0000256" key="1">
    <source>
        <dbReference type="SAM" id="Phobius"/>
    </source>
</evidence>
<dbReference type="AlphaFoldDB" id="A0A369NH04"/>
<dbReference type="EMBL" id="PPTY01000029">
    <property type="protein sequence ID" value="RDB82849.1"/>
    <property type="molecule type" value="Genomic_DNA"/>
</dbReference>
<protein>
    <recommendedName>
        <fullName evidence="8">O-antigen ligase domain-containing protein</fullName>
    </recommendedName>
</protein>
<comment type="caution">
    <text evidence="2">The sequence shown here is derived from an EMBL/GenBank/DDBJ whole genome shotgun (WGS) entry which is preliminary data.</text>
</comment>
<feature type="transmembrane region" description="Helical" evidence="1">
    <location>
        <begin position="40"/>
        <end position="60"/>
    </location>
</feature>
<proteinExistence type="predicted"/>
<feature type="transmembrane region" description="Helical" evidence="1">
    <location>
        <begin position="66"/>
        <end position="84"/>
    </location>
</feature>
<evidence type="ECO:0000313" key="4">
    <source>
        <dbReference type="EMBL" id="RDC37312.1"/>
    </source>
</evidence>
<dbReference type="Proteomes" id="UP000253915">
    <property type="component" value="Unassembled WGS sequence"/>
</dbReference>
<name>A0A369NH04_EGGLN</name>
<evidence type="ECO:0000313" key="2">
    <source>
        <dbReference type="EMBL" id="MVN33174.1"/>
    </source>
</evidence>
<feature type="transmembrane region" description="Helical" evidence="1">
    <location>
        <begin position="122"/>
        <end position="140"/>
    </location>
</feature>
<feature type="transmembrane region" description="Helical" evidence="1">
    <location>
        <begin position="221"/>
        <end position="251"/>
    </location>
</feature>
<feature type="transmembrane region" description="Helical" evidence="1">
    <location>
        <begin position="263"/>
        <end position="283"/>
    </location>
</feature>
<evidence type="ECO:0008006" key="8">
    <source>
        <dbReference type="Google" id="ProtNLM"/>
    </source>
</evidence>
<evidence type="ECO:0000313" key="6">
    <source>
        <dbReference type="Proteomes" id="UP000253915"/>
    </source>
</evidence>
<evidence type="ECO:0000313" key="3">
    <source>
        <dbReference type="EMBL" id="RDB82849.1"/>
    </source>
</evidence>
<feature type="transmembrane region" description="Helical" evidence="1">
    <location>
        <begin position="91"/>
        <end position="110"/>
    </location>
</feature>
<keyword evidence="1" id="KW-1133">Transmembrane helix</keyword>
<dbReference type="Proteomes" id="UP000253857">
    <property type="component" value="Unassembled WGS sequence"/>
</dbReference>
<evidence type="ECO:0000313" key="5">
    <source>
        <dbReference type="Proteomes" id="UP000253857"/>
    </source>
</evidence>
<feature type="transmembrane region" description="Helical" evidence="1">
    <location>
        <begin position="371"/>
        <end position="390"/>
    </location>
</feature>
<reference evidence="2 7" key="2">
    <citation type="submission" date="2019-11" db="EMBL/GenBank/DDBJ databases">
        <title>Whole genome shotgun sequencing (WGS) data from Adlercreutzia equolifaciens ResAG-91, Eggerthella lenta MRI-F36, MRI-F37, MRI-F40, ResAG-49, ResAG-88, ResAG-121, ResAG-145, and Gordonibacter sp. ResAG-5, ResAG-26, ResAG-43, ResAG-50, ResAG-59.</title>
        <authorList>
            <person name="Stoll D.A."/>
            <person name="Danylec N."/>
            <person name="Franz C.M.A.P."/>
            <person name="Huch M."/>
        </authorList>
    </citation>
    <scope>NUCLEOTIDE SEQUENCE [LARGE SCALE GENOMIC DNA]</scope>
    <source>
        <strain evidence="2 7">ResAG-88</strain>
    </source>
</reference>
<evidence type="ECO:0000313" key="7">
    <source>
        <dbReference type="Proteomes" id="UP000436429"/>
    </source>
</evidence>
<organism evidence="2 7">
    <name type="scientific">Eggerthella lenta</name>
    <name type="common">Eubacterium lentum</name>
    <dbReference type="NCBI Taxonomy" id="84112"/>
    <lineage>
        <taxon>Bacteria</taxon>
        <taxon>Bacillati</taxon>
        <taxon>Actinomycetota</taxon>
        <taxon>Coriobacteriia</taxon>
        <taxon>Eggerthellales</taxon>
        <taxon>Eggerthellaceae</taxon>
        <taxon>Eggerthella</taxon>
    </lineage>
</organism>
<feature type="transmembrane region" description="Helical" evidence="1">
    <location>
        <begin position="161"/>
        <end position="179"/>
    </location>
</feature>